<name>A0AAV7YXB3_9EUKA</name>
<evidence type="ECO:0000256" key="4">
    <source>
        <dbReference type="ARBA" id="ARBA00022857"/>
    </source>
</evidence>
<feature type="compositionally biased region" description="Low complexity" evidence="6">
    <location>
        <begin position="117"/>
        <end position="139"/>
    </location>
</feature>
<dbReference type="PANTHER" id="PTHR20275">
    <property type="entry name" value="NAD KINASE"/>
    <property type="match status" value="1"/>
</dbReference>
<dbReference type="GO" id="GO:0019674">
    <property type="term" value="P:NAD+ metabolic process"/>
    <property type="evidence" value="ECO:0007669"/>
    <property type="project" value="InterPro"/>
</dbReference>
<evidence type="ECO:0000313" key="8">
    <source>
        <dbReference type="Proteomes" id="UP001146793"/>
    </source>
</evidence>
<evidence type="ECO:0000256" key="1">
    <source>
        <dbReference type="ARBA" id="ARBA00010995"/>
    </source>
</evidence>
<keyword evidence="3 7" id="KW-0418">Kinase</keyword>
<dbReference type="InterPro" id="IPR002504">
    <property type="entry name" value="NADK"/>
</dbReference>
<keyword evidence="4" id="KW-0521">NADP</keyword>
<dbReference type="InterPro" id="IPR017437">
    <property type="entry name" value="ATP-NAD_kinase_PpnK-typ_C"/>
</dbReference>
<dbReference type="Pfam" id="PF20143">
    <property type="entry name" value="NAD_kinase_C"/>
    <property type="match status" value="1"/>
</dbReference>
<dbReference type="Pfam" id="PF01513">
    <property type="entry name" value="NAD_kinase"/>
    <property type="match status" value="1"/>
</dbReference>
<evidence type="ECO:0000256" key="5">
    <source>
        <dbReference type="ARBA" id="ARBA00023027"/>
    </source>
</evidence>
<evidence type="ECO:0000256" key="2">
    <source>
        <dbReference type="ARBA" id="ARBA00022679"/>
    </source>
</evidence>
<proteinExistence type="inferred from homology"/>
<feature type="compositionally biased region" description="Polar residues" evidence="6">
    <location>
        <begin position="96"/>
        <end position="116"/>
    </location>
</feature>
<dbReference type="SUPFAM" id="SSF111331">
    <property type="entry name" value="NAD kinase/diacylglycerol kinase-like"/>
    <property type="match status" value="1"/>
</dbReference>
<protein>
    <submittedName>
        <fullName evidence="7">Nad kinase</fullName>
    </submittedName>
</protein>
<dbReference type="EMBL" id="JANTQA010000047">
    <property type="protein sequence ID" value="KAJ3433346.1"/>
    <property type="molecule type" value="Genomic_DNA"/>
</dbReference>
<keyword evidence="2" id="KW-0808">Transferase</keyword>
<evidence type="ECO:0000313" key="7">
    <source>
        <dbReference type="EMBL" id="KAJ3433346.1"/>
    </source>
</evidence>
<feature type="compositionally biased region" description="Low complexity" evidence="6">
    <location>
        <begin position="55"/>
        <end position="77"/>
    </location>
</feature>
<keyword evidence="5" id="KW-0520">NAD</keyword>
<comment type="similarity">
    <text evidence="1">Belongs to the NAD kinase family.</text>
</comment>
<gene>
    <name evidence="7" type="ORF">M0812_22302</name>
</gene>
<feature type="region of interest" description="Disordered" evidence="6">
    <location>
        <begin position="36"/>
        <end position="77"/>
    </location>
</feature>
<dbReference type="Proteomes" id="UP001146793">
    <property type="component" value="Unassembled WGS sequence"/>
</dbReference>
<dbReference type="GO" id="GO:0003951">
    <property type="term" value="F:NAD+ kinase activity"/>
    <property type="evidence" value="ECO:0007669"/>
    <property type="project" value="InterPro"/>
</dbReference>
<dbReference type="PANTHER" id="PTHR20275:SF0">
    <property type="entry name" value="NAD KINASE"/>
    <property type="match status" value="1"/>
</dbReference>
<reference evidence="7" key="1">
    <citation type="submission" date="2022-08" db="EMBL/GenBank/DDBJ databases">
        <title>Novel sulphate-reducing endosymbionts in the free-living metamonad Anaeramoeba.</title>
        <authorList>
            <person name="Jerlstrom-Hultqvist J."/>
            <person name="Cepicka I."/>
            <person name="Gallot-Lavallee L."/>
            <person name="Salas-Leiva D."/>
            <person name="Curtis B.A."/>
            <person name="Zahonova K."/>
            <person name="Pipaliya S."/>
            <person name="Dacks J."/>
            <person name="Roger A.J."/>
        </authorList>
    </citation>
    <scope>NUCLEOTIDE SEQUENCE</scope>
    <source>
        <strain evidence="7">Busselton2</strain>
    </source>
</reference>
<dbReference type="InterPro" id="IPR017438">
    <property type="entry name" value="ATP-NAD_kinase_N"/>
</dbReference>
<sequence length="538" mass="60310">MIETNKIQKQPKFQCGCFSKILQEAKFDKKILVSLKGSKKDPLTNRKAPFKAKRNNTNSESNYTSETETQPSYTSSSFSSYTSSSESSWDSFSNSGTESKTSNQSEDSIPKSDSIQTPDSTGSTSSTSSTDTTGTTSSPYTNSEDSNEESKIISNKLSRLQTKRKPFYSRSQVFFPKKKGLIRNYSYHGQQTKSRIRLMRSQSTDIEPLSNFLEKKRHLVEPLVNTRDLKVKWSSKPKTVLIVKKPNNPLITSVMKKIVNYLMVDLKINVIIESSIKEEFPDLPFFQKEEKKNLHNFIDFIITIGGDGTLLWAVSLFNLQPVPPLLPFNMGSLGFLASFDYREFKKIIKLTLEKNILINFRSRLLCKVYSAKGNLLLEKNVTNEVVIDRGSNSISFLKCYCDGVQFTMITGDGVMVTTPTGSTAYNLSAGGAITHPSVKGMLFTPMCPYSISARPLLFPNSVTIKILNPKSAKCNVSVTFDGSKFDDLEYGGYVTIQTYKYPIPSIHVSDSVSDWFSAISTILGWNEVTYAPKPYEED</sequence>
<dbReference type="GO" id="GO:0006741">
    <property type="term" value="P:NADP+ biosynthetic process"/>
    <property type="evidence" value="ECO:0007669"/>
    <property type="project" value="InterPro"/>
</dbReference>
<organism evidence="7 8">
    <name type="scientific">Anaeramoeba flamelloides</name>
    <dbReference type="NCBI Taxonomy" id="1746091"/>
    <lineage>
        <taxon>Eukaryota</taxon>
        <taxon>Metamonada</taxon>
        <taxon>Anaeramoebidae</taxon>
        <taxon>Anaeramoeba</taxon>
    </lineage>
</organism>
<dbReference type="Gene3D" id="3.40.50.10330">
    <property type="entry name" value="Probable inorganic polyphosphate/atp-NAD kinase, domain 1"/>
    <property type="match status" value="1"/>
</dbReference>
<evidence type="ECO:0000256" key="3">
    <source>
        <dbReference type="ARBA" id="ARBA00022777"/>
    </source>
</evidence>
<dbReference type="InterPro" id="IPR016064">
    <property type="entry name" value="NAD/diacylglycerol_kinase_sf"/>
</dbReference>
<dbReference type="HAMAP" id="MF_00361">
    <property type="entry name" value="NAD_kinase"/>
    <property type="match status" value="1"/>
</dbReference>
<accession>A0AAV7YXB3</accession>
<evidence type="ECO:0000256" key="6">
    <source>
        <dbReference type="SAM" id="MobiDB-lite"/>
    </source>
</evidence>
<comment type="caution">
    <text evidence="7">The sequence shown here is derived from an EMBL/GenBank/DDBJ whole genome shotgun (WGS) entry which is preliminary data.</text>
</comment>
<dbReference type="AlphaFoldDB" id="A0AAV7YXB3"/>
<feature type="region of interest" description="Disordered" evidence="6">
    <location>
        <begin position="89"/>
        <end position="151"/>
    </location>
</feature>
<dbReference type="Gene3D" id="2.60.200.30">
    <property type="entry name" value="Probable inorganic polyphosphate/atp-NAD kinase, domain 2"/>
    <property type="match status" value="1"/>
</dbReference>